<feature type="region of interest" description="Disordered" evidence="11">
    <location>
        <begin position="302"/>
        <end position="334"/>
    </location>
</feature>
<accession>A0A5N6KWG4</accession>
<dbReference type="InterPro" id="IPR004014">
    <property type="entry name" value="ATPase_P-typ_cation-transptr_N"/>
</dbReference>
<dbReference type="PANTHER" id="PTHR42861">
    <property type="entry name" value="CALCIUM-TRANSPORTING ATPASE"/>
    <property type="match status" value="1"/>
</dbReference>
<feature type="transmembrane region" description="Helical" evidence="12">
    <location>
        <begin position="437"/>
        <end position="459"/>
    </location>
</feature>
<dbReference type="GO" id="GO:0000139">
    <property type="term" value="C:Golgi membrane"/>
    <property type="evidence" value="ECO:0007669"/>
    <property type="project" value="UniProtKB-SubCell"/>
</dbReference>
<dbReference type="SFLD" id="SFLDS00003">
    <property type="entry name" value="Haloacid_Dehalogenase"/>
    <property type="match status" value="1"/>
</dbReference>
<dbReference type="Proteomes" id="UP000327013">
    <property type="component" value="Unassembled WGS sequence"/>
</dbReference>
<evidence type="ECO:0000256" key="12">
    <source>
        <dbReference type="SAM" id="Phobius"/>
    </source>
</evidence>
<comment type="subcellular location">
    <subcellularLocation>
        <location evidence="1">Golgi apparatus membrane</location>
        <topology evidence="1">Multi-pass membrane protein</topology>
    </subcellularLocation>
</comment>
<dbReference type="FunFam" id="3.40.1110.10:FF:000040">
    <property type="entry name" value="Calcium-transporting ATPase 1"/>
    <property type="match status" value="1"/>
</dbReference>
<dbReference type="InterPro" id="IPR023214">
    <property type="entry name" value="HAD_sf"/>
</dbReference>
<proteinExistence type="predicted"/>
<feature type="transmembrane region" description="Helical" evidence="12">
    <location>
        <begin position="1031"/>
        <end position="1049"/>
    </location>
</feature>
<feature type="transmembrane region" description="Helical" evidence="12">
    <location>
        <begin position="405"/>
        <end position="425"/>
    </location>
</feature>
<evidence type="ECO:0000256" key="11">
    <source>
        <dbReference type="SAM" id="MobiDB-lite"/>
    </source>
</evidence>
<dbReference type="InterPro" id="IPR006068">
    <property type="entry name" value="ATPase_P-typ_cation-transptr_C"/>
</dbReference>
<dbReference type="InterPro" id="IPR001757">
    <property type="entry name" value="P_typ_ATPase"/>
</dbReference>
<evidence type="ECO:0000256" key="9">
    <source>
        <dbReference type="ARBA" id="ARBA00023034"/>
    </source>
</evidence>
<dbReference type="GO" id="GO:0046873">
    <property type="term" value="F:metal ion transmembrane transporter activity"/>
    <property type="evidence" value="ECO:0007669"/>
    <property type="project" value="UniProtKB-ARBA"/>
</dbReference>
<dbReference type="PRINTS" id="PR00119">
    <property type="entry name" value="CATATPASE"/>
</dbReference>
<feature type="region of interest" description="Disordered" evidence="11">
    <location>
        <begin position="681"/>
        <end position="709"/>
    </location>
</feature>
<keyword evidence="2 12" id="KW-0812">Transmembrane</keyword>
<keyword evidence="10 12" id="KW-0472">Membrane</keyword>
<dbReference type="Gene3D" id="1.20.1110.10">
    <property type="entry name" value="Calcium-transporting ATPase, transmembrane domain"/>
    <property type="match status" value="1"/>
</dbReference>
<evidence type="ECO:0000256" key="6">
    <source>
        <dbReference type="ARBA" id="ARBA00022842"/>
    </source>
</evidence>
<keyword evidence="3" id="KW-0547">Nucleotide-binding</keyword>
<name>A0A5N6KWG4_9ROSI</name>
<dbReference type="SUPFAM" id="SSF56784">
    <property type="entry name" value="HAD-like"/>
    <property type="match status" value="1"/>
</dbReference>
<dbReference type="Pfam" id="PF00689">
    <property type="entry name" value="Cation_ATPase_C"/>
    <property type="match status" value="1"/>
</dbReference>
<keyword evidence="4" id="KW-0106">Calcium</keyword>
<evidence type="ECO:0000256" key="2">
    <source>
        <dbReference type="ARBA" id="ARBA00022692"/>
    </source>
</evidence>
<dbReference type="InterPro" id="IPR008250">
    <property type="entry name" value="ATPase_P-typ_transduc_dom_A_sf"/>
</dbReference>
<feature type="domain" description="Cation-transporting P-type ATPase N-terminal" evidence="13">
    <location>
        <begin position="126"/>
        <end position="200"/>
    </location>
</feature>
<sequence length="1102" mass="119438">MAEVEAESASKDYGPQHAGWASDARGLARQMVLLRVDCTQLVPLLWCADLYPEFWLSLLEFEAPDQLPRLLRRLCTWLDDFSSDSQCWKGKVRHELVGSYHPLIQRTPSDPTTHLPRHGQPRLIPSQVAHSPSEAAARLSTSLTHGLAPKEAEIRLNTYGPNELPHDEPEPLWLRFLKQFRETLILLLLGSALVSFIMGNLEDALSISAAVTIVVTVGFVQEYRSEKSLEALNKLVPHYAHLIRVGSSAQPRDESATTADSSNTIVSANALVPGDLVSFFTGDRIPADVRITHGADLTIDESNLTGENEPVSKTPETLKTSSDSVSTDATPYASEATGTVGADLRLNEQINIGFMGTLVRSGYGHGIVIGTGGNTEFGAVSRSLGEIESPRTPLQMSMDRLGKDLSYMSFAVIGVIMLVGLWRGWEFLEMFQTGVSLAVAAIPEGLPIIVTVTLALGVFRMSKRNAIVKRLPSVETLGSVNVICTDKTGTLTTNHMTVAKLWHYDSKEPLEVADLQKSNDVDAATKTLIRVGNVANNARLAAHANGQPATASSSAIWASTSGDDSSAEKSRWLGQPTDVAMLDLVDLLGDHDVRERMGERRHETPFSSERKWMGVVIRGSSDTPDVAYIKGAIEQVLKRCDTYVTRDGREVILDDAGRKRISQAADSMANEGLRVLGMARGSNPQHRFKPQQGRTASGSSSPAPAANADDSHFQSLSFAGLAGMSDPPRKNVDRAIRRLMAGGVKVIMITGDAETTAVAIGKKLGMPINMNTAIGKPVIRGDELDKMSEEDLAQAIATTTVFARTSPEHKLKIVRALQQRGDVVAMTGDGVNDAPALKKADIGVAMGRLGTDVAKEAADMILTDDDFSTILNAIEEGKGIFSNIQNFLTFQLSTSAAALSLVFFSTFLGFPNPLNAMQILWINILMDGPPAQSLGVEPVDPAVMSRPPRSKHARVLTRALLQRVLQSAAIIMVGTMLTYVHEMSDGRVVNARDTTMTFTCFVLFDMFNALSCRSEGKSVLLGEIGLFSNKMFNYAVGLSLVGQAMVIYLPLLQHIFQTEALGLLDLLRLGLIASCVFWADEARKYVKRRGASRSLSGYSASV</sequence>
<feature type="transmembrane region" description="Helical" evidence="12">
    <location>
        <begin position="180"/>
        <end position="198"/>
    </location>
</feature>
<dbReference type="GO" id="GO:0019829">
    <property type="term" value="F:ATPase-coupled monoatomic cation transmembrane transporter activity"/>
    <property type="evidence" value="ECO:0007669"/>
    <property type="project" value="UniProtKB-ARBA"/>
</dbReference>
<dbReference type="InterPro" id="IPR018303">
    <property type="entry name" value="ATPase_P-typ_P_site"/>
</dbReference>
<dbReference type="FunFam" id="3.40.50.1000:FF:000028">
    <property type="entry name" value="Calcium-transporting P-type ATPase, putative"/>
    <property type="match status" value="1"/>
</dbReference>
<evidence type="ECO:0000313" key="15">
    <source>
        <dbReference type="Proteomes" id="UP000327013"/>
    </source>
</evidence>
<dbReference type="InterPro" id="IPR023298">
    <property type="entry name" value="ATPase_P-typ_TM_dom_sf"/>
</dbReference>
<evidence type="ECO:0000256" key="7">
    <source>
        <dbReference type="ARBA" id="ARBA00022967"/>
    </source>
</evidence>
<dbReference type="EMBL" id="VIBQ01000013">
    <property type="protein sequence ID" value="KAB8346045.1"/>
    <property type="molecule type" value="Genomic_DNA"/>
</dbReference>
<dbReference type="Gene3D" id="2.70.150.10">
    <property type="entry name" value="Calcium-transporting ATPase, cytoplasmic transduction domain A"/>
    <property type="match status" value="1"/>
</dbReference>
<dbReference type="SUPFAM" id="SSF81660">
    <property type="entry name" value="Metal cation-transporting ATPase, ATP-binding domain N"/>
    <property type="match status" value="1"/>
</dbReference>
<evidence type="ECO:0000256" key="1">
    <source>
        <dbReference type="ARBA" id="ARBA00004653"/>
    </source>
</evidence>
<organism evidence="14 15">
    <name type="scientific">Carpinus fangiana</name>
    <dbReference type="NCBI Taxonomy" id="176857"/>
    <lineage>
        <taxon>Eukaryota</taxon>
        <taxon>Viridiplantae</taxon>
        <taxon>Streptophyta</taxon>
        <taxon>Embryophyta</taxon>
        <taxon>Tracheophyta</taxon>
        <taxon>Spermatophyta</taxon>
        <taxon>Magnoliopsida</taxon>
        <taxon>eudicotyledons</taxon>
        <taxon>Gunneridae</taxon>
        <taxon>Pentapetalae</taxon>
        <taxon>rosids</taxon>
        <taxon>fabids</taxon>
        <taxon>Fagales</taxon>
        <taxon>Betulaceae</taxon>
        <taxon>Carpinus</taxon>
    </lineage>
</organism>
<dbReference type="Pfam" id="PF00122">
    <property type="entry name" value="E1-E2_ATPase"/>
    <property type="match status" value="1"/>
</dbReference>
<keyword evidence="5" id="KW-0067">ATP-binding</keyword>
<feature type="transmembrane region" description="Helical" evidence="12">
    <location>
        <begin position="960"/>
        <end position="981"/>
    </location>
</feature>
<dbReference type="InterPro" id="IPR059000">
    <property type="entry name" value="ATPase_P-type_domA"/>
</dbReference>
<keyword evidence="8 12" id="KW-1133">Transmembrane helix</keyword>
<dbReference type="Gene3D" id="3.40.1110.10">
    <property type="entry name" value="Calcium-transporting ATPase, cytoplasmic domain N"/>
    <property type="match status" value="1"/>
</dbReference>
<dbReference type="NCBIfam" id="TIGR01494">
    <property type="entry name" value="ATPase_P-type"/>
    <property type="match status" value="2"/>
</dbReference>
<evidence type="ECO:0000256" key="3">
    <source>
        <dbReference type="ARBA" id="ARBA00022741"/>
    </source>
</evidence>
<feature type="compositionally biased region" description="Polar residues" evidence="11">
    <location>
        <begin position="314"/>
        <end position="329"/>
    </location>
</feature>
<dbReference type="InterPro" id="IPR023299">
    <property type="entry name" value="ATPase_P-typ_cyto_dom_N"/>
</dbReference>
<evidence type="ECO:0000256" key="5">
    <source>
        <dbReference type="ARBA" id="ARBA00022840"/>
    </source>
</evidence>
<keyword evidence="6" id="KW-0460">Magnesium</keyword>
<dbReference type="Pfam" id="PF13246">
    <property type="entry name" value="Cation_ATPase"/>
    <property type="match status" value="1"/>
</dbReference>
<dbReference type="GO" id="GO:0015662">
    <property type="term" value="F:P-type ion transporter activity"/>
    <property type="evidence" value="ECO:0007669"/>
    <property type="project" value="UniProtKB-ARBA"/>
</dbReference>
<dbReference type="SFLD" id="SFLDF00027">
    <property type="entry name" value="p-type_atpase"/>
    <property type="match status" value="1"/>
</dbReference>
<dbReference type="OrthoDB" id="158672at2759"/>
<dbReference type="SUPFAM" id="SSF81653">
    <property type="entry name" value="Calcium ATPase, transduction domain A"/>
    <property type="match status" value="1"/>
</dbReference>
<evidence type="ECO:0000256" key="10">
    <source>
        <dbReference type="ARBA" id="ARBA00023136"/>
    </source>
</evidence>
<dbReference type="SUPFAM" id="SSF81665">
    <property type="entry name" value="Calcium ATPase, transmembrane domain M"/>
    <property type="match status" value="1"/>
</dbReference>
<dbReference type="SFLD" id="SFLDG00002">
    <property type="entry name" value="C1.7:_P-type_atpase_like"/>
    <property type="match status" value="1"/>
</dbReference>
<dbReference type="AlphaFoldDB" id="A0A5N6KWG4"/>
<feature type="region of interest" description="Disordered" evidence="11">
    <location>
        <begin position="551"/>
        <end position="570"/>
    </location>
</feature>
<protein>
    <recommendedName>
        <fullName evidence="13">Cation-transporting P-type ATPase N-terminal domain-containing protein</fullName>
    </recommendedName>
</protein>
<feature type="transmembrane region" description="Helical" evidence="12">
    <location>
        <begin position="1061"/>
        <end position="1079"/>
    </location>
</feature>
<evidence type="ECO:0000313" key="14">
    <source>
        <dbReference type="EMBL" id="KAB8346045.1"/>
    </source>
</evidence>
<evidence type="ECO:0000256" key="8">
    <source>
        <dbReference type="ARBA" id="ARBA00022989"/>
    </source>
</evidence>
<dbReference type="GO" id="GO:0005524">
    <property type="term" value="F:ATP binding"/>
    <property type="evidence" value="ECO:0007669"/>
    <property type="project" value="UniProtKB-KW"/>
</dbReference>
<dbReference type="Gene3D" id="3.40.50.1000">
    <property type="entry name" value="HAD superfamily/HAD-like"/>
    <property type="match status" value="1"/>
</dbReference>
<dbReference type="GO" id="GO:0016887">
    <property type="term" value="F:ATP hydrolysis activity"/>
    <property type="evidence" value="ECO:0007669"/>
    <property type="project" value="InterPro"/>
</dbReference>
<dbReference type="InterPro" id="IPR036412">
    <property type="entry name" value="HAD-like_sf"/>
</dbReference>
<dbReference type="SMART" id="SM00831">
    <property type="entry name" value="Cation_ATPase_N"/>
    <property type="match status" value="1"/>
</dbReference>
<feature type="compositionally biased region" description="Low complexity" evidence="11">
    <location>
        <begin position="551"/>
        <end position="561"/>
    </location>
</feature>
<dbReference type="Pfam" id="PF08282">
    <property type="entry name" value="Hydrolase_3"/>
    <property type="match status" value="1"/>
</dbReference>
<feature type="compositionally biased region" description="Low complexity" evidence="11">
    <location>
        <begin position="696"/>
        <end position="708"/>
    </location>
</feature>
<dbReference type="InterPro" id="IPR044492">
    <property type="entry name" value="P_typ_ATPase_HD_dom"/>
</dbReference>
<dbReference type="Pfam" id="PF00690">
    <property type="entry name" value="Cation_ATPase_N"/>
    <property type="match status" value="1"/>
</dbReference>
<evidence type="ECO:0000256" key="4">
    <source>
        <dbReference type="ARBA" id="ARBA00022837"/>
    </source>
</evidence>
<reference evidence="14 15" key="1">
    <citation type="submission" date="2019-06" db="EMBL/GenBank/DDBJ databases">
        <title>A chromosomal-level reference genome of Carpinus fangiana (Coryloideae, Betulaceae).</title>
        <authorList>
            <person name="Yang X."/>
            <person name="Wang Z."/>
            <person name="Zhang L."/>
            <person name="Hao G."/>
            <person name="Liu J."/>
            <person name="Yang Y."/>
        </authorList>
    </citation>
    <scope>NUCLEOTIDE SEQUENCE [LARGE SCALE GENOMIC DNA]</scope>
    <source>
        <strain evidence="14">Cfa_2016G</strain>
        <tissue evidence="14">Leaf</tissue>
    </source>
</reference>
<evidence type="ECO:0000259" key="13">
    <source>
        <dbReference type="SMART" id="SM00831"/>
    </source>
</evidence>
<keyword evidence="7" id="KW-1278">Translocase</keyword>
<keyword evidence="15" id="KW-1185">Reference proteome</keyword>
<comment type="caution">
    <text evidence="14">The sequence shown here is derived from an EMBL/GenBank/DDBJ whole genome shotgun (WGS) entry which is preliminary data.</text>
</comment>
<gene>
    <name evidence="14" type="ORF">FH972_023097</name>
</gene>
<keyword evidence="9" id="KW-0333">Golgi apparatus</keyword>
<dbReference type="PROSITE" id="PS00154">
    <property type="entry name" value="ATPASE_E1_E2"/>
    <property type="match status" value="1"/>
</dbReference>